<reference evidence="1" key="2">
    <citation type="submission" date="2014-07" db="EMBL/GenBank/DDBJ databases">
        <authorList>
            <person name="Hull J."/>
        </authorList>
    </citation>
    <scope>NUCLEOTIDE SEQUENCE</scope>
</reference>
<feature type="non-terminal residue" evidence="1">
    <location>
        <position position="155"/>
    </location>
</feature>
<gene>
    <name evidence="1" type="primary">DYH1B_4</name>
    <name evidence="1" type="ORF">CM83_103616</name>
</gene>
<name>A0A0A9XBP0_LYGHE</name>
<dbReference type="AlphaFoldDB" id="A0A0A9XBP0"/>
<dbReference type="EMBL" id="GBHO01026180">
    <property type="protein sequence ID" value="JAG17424.1"/>
    <property type="molecule type" value="Transcribed_RNA"/>
</dbReference>
<evidence type="ECO:0000313" key="1">
    <source>
        <dbReference type="EMBL" id="JAG17424.1"/>
    </source>
</evidence>
<reference evidence="1" key="1">
    <citation type="journal article" date="2014" name="PLoS ONE">
        <title>Transcriptome-Based Identification of ABC Transporters in the Western Tarnished Plant Bug Lygus hesperus.</title>
        <authorList>
            <person name="Hull J.J."/>
            <person name="Chaney K."/>
            <person name="Geib S.M."/>
            <person name="Fabrick J.A."/>
            <person name="Brent C.S."/>
            <person name="Walsh D."/>
            <person name="Lavine L.C."/>
        </authorList>
    </citation>
    <scope>NUCLEOTIDE SEQUENCE</scope>
</reference>
<protein>
    <submittedName>
        <fullName evidence="1">Cytoplasmic dynein 2 heavy chain 1</fullName>
    </submittedName>
</protein>
<sequence>PEMQIMMAYKNQKVEYSPSLCVVKREYFKKIKDSIDKLLEIKGIGDEKLYSTIKDKNSHKFSAVTSCIDVLFTKLQEYSTTWRSWLAISRVDIESFFKSYKSIKSEDWNRNFRASKFFGQQIAKIPSSQMVGPFYVSLVPLKMSIEWMNRSSWNT</sequence>
<proteinExistence type="predicted"/>
<feature type="non-terminal residue" evidence="1">
    <location>
        <position position="1"/>
    </location>
</feature>
<organism evidence="1">
    <name type="scientific">Lygus hesperus</name>
    <name type="common">Western plant bug</name>
    <dbReference type="NCBI Taxonomy" id="30085"/>
    <lineage>
        <taxon>Eukaryota</taxon>
        <taxon>Metazoa</taxon>
        <taxon>Ecdysozoa</taxon>
        <taxon>Arthropoda</taxon>
        <taxon>Hexapoda</taxon>
        <taxon>Insecta</taxon>
        <taxon>Pterygota</taxon>
        <taxon>Neoptera</taxon>
        <taxon>Paraneoptera</taxon>
        <taxon>Hemiptera</taxon>
        <taxon>Heteroptera</taxon>
        <taxon>Panheteroptera</taxon>
        <taxon>Cimicomorpha</taxon>
        <taxon>Miridae</taxon>
        <taxon>Mirini</taxon>
        <taxon>Lygus</taxon>
    </lineage>
</organism>
<accession>A0A0A9XBP0</accession>